<reference evidence="1 2" key="1">
    <citation type="submission" date="2017-09" db="EMBL/GenBank/DDBJ databases">
        <title>WGS assembly of Aquilegia coerulea Goldsmith.</title>
        <authorList>
            <person name="Hodges S."/>
            <person name="Kramer E."/>
            <person name="Nordborg M."/>
            <person name="Tomkins J."/>
            <person name="Borevitz J."/>
            <person name="Derieg N."/>
            <person name="Yan J."/>
            <person name="Mihaltcheva S."/>
            <person name="Hayes R.D."/>
            <person name="Rokhsar D."/>
        </authorList>
    </citation>
    <scope>NUCLEOTIDE SEQUENCE [LARGE SCALE GENOMIC DNA]</scope>
    <source>
        <strain evidence="2">cv. Goldsmith</strain>
    </source>
</reference>
<name>A0A2G5F1S4_AQUCA</name>
<dbReference type="InParanoid" id="A0A2G5F1S4"/>
<dbReference type="EMBL" id="KZ305019">
    <property type="protein sequence ID" value="PIA61978.1"/>
    <property type="molecule type" value="Genomic_DNA"/>
</dbReference>
<evidence type="ECO:0000313" key="2">
    <source>
        <dbReference type="Proteomes" id="UP000230069"/>
    </source>
</evidence>
<gene>
    <name evidence="1" type="ORF">AQUCO_00200162v1</name>
</gene>
<organism evidence="1 2">
    <name type="scientific">Aquilegia coerulea</name>
    <name type="common">Rocky mountain columbine</name>
    <dbReference type="NCBI Taxonomy" id="218851"/>
    <lineage>
        <taxon>Eukaryota</taxon>
        <taxon>Viridiplantae</taxon>
        <taxon>Streptophyta</taxon>
        <taxon>Embryophyta</taxon>
        <taxon>Tracheophyta</taxon>
        <taxon>Spermatophyta</taxon>
        <taxon>Magnoliopsida</taxon>
        <taxon>Ranunculales</taxon>
        <taxon>Ranunculaceae</taxon>
        <taxon>Thalictroideae</taxon>
        <taxon>Aquilegia</taxon>
    </lineage>
</organism>
<protein>
    <submittedName>
        <fullName evidence="1">Uncharacterized protein</fullName>
    </submittedName>
</protein>
<sequence>MPSEDFEILAACCPRKSRPGHAQEIYIACLSEYLYLVYEIIPEVMQSDCQMQSKFLVSSTLLQSSDCCLCM</sequence>
<dbReference type="Proteomes" id="UP000230069">
    <property type="component" value="Unassembled WGS sequence"/>
</dbReference>
<accession>A0A2G5F1S4</accession>
<dbReference type="AlphaFoldDB" id="A0A2G5F1S4"/>
<evidence type="ECO:0000313" key="1">
    <source>
        <dbReference type="EMBL" id="PIA61978.1"/>
    </source>
</evidence>
<proteinExistence type="predicted"/>
<keyword evidence="2" id="KW-1185">Reference proteome</keyword>